<evidence type="ECO:0000256" key="2">
    <source>
        <dbReference type="ARBA" id="ARBA00022552"/>
    </source>
</evidence>
<keyword evidence="2" id="KW-0698">rRNA processing</keyword>
<evidence type="ECO:0000313" key="6">
    <source>
        <dbReference type="EMBL" id="NCU53621.1"/>
    </source>
</evidence>
<name>A0A966HNZ5_9PROT</name>
<reference evidence="6" key="1">
    <citation type="submission" date="2018-10" db="EMBL/GenBank/DDBJ databases">
        <title>Iterative Subtractive Binning of Freshwater Chronoseries Metagenomes Recovers Nearly Complete Genomes from over Four Hundred Novel Species.</title>
        <authorList>
            <person name="Rodriguez-R L.M."/>
            <person name="Tsementzi D."/>
            <person name="Luo C."/>
            <person name="Konstantinidis K.T."/>
        </authorList>
    </citation>
    <scope>NUCLEOTIDE SEQUENCE</scope>
    <source>
        <strain evidence="6">WB8_2A_004</strain>
    </source>
</reference>
<dbReference type="AlphaFoldDB" id="A0A966HNZ5"/>
<comment type="caution">
    <text evidence="6">The sequence shown here is derived from an EMBL/GenBank/DDBJ whole genome shotgun (WGS) entry which is preliminary data.</text>
</comment>
<gene>
    <name evidence="6" type="primary">rsmG</name>
    <name evidence="6" type="ORF">EBX74_05030</name>
</gene>
<evidence type="ECO:0000313" key="7">
    <source>
        <dbReference type="Proteomes" id="UP000747791"/>
    </source>
</evidence>
<evidence type="ECO:0000256" key="5">
    <source>
        <dbReference type="ARBA" id="ARBA00022691"/>
    </source>
</evidence>
<dbReference type="GO" id="GO:0005829">
    <property type="term" value="C:cytosol"/>
    <property type="evidence" value="ECO:0007669"/>
    <property type="project" value="TreeGrafter"/>
</dbReference>
<protein>
    <submittedName>
        <fullName evidence="6">16S rRNA (Guanine(527)-N(7))-methyltransferase RsmG</fullName>
        <ecNumber evidence="6">2.1.1.170</ecNumber>
    </submittedName>
</protein>
<dbReference type="Proteomes" id="UP000747791">
    <property type="component" value="Unassembled WGS sequence"/>
</dbReference>
<keyword evidence="3 6" id="KW-0489">Methyltransferase</keyword>
<evidence type="ECO:0000256" key="4">
    <source>
        <dbReference type="ARBA" id="ARBA00022679"/>
    </source>
</evidence>
<dbReference type="HAMAP" id="MF_00074">
    <property type="entry name" value="16SrRNA_methyltr_G"/>
    <property type="match status" value="1"/>
</dbReference>
<evidence type="ECO:0000256" key="1">
    <source>
        <dbReference type="ARBA" id="ARBA00022490"/>
    </source>
</evidence>
<dbReference type="PANTHER" id="PTHR31760">
    <property type="entry name" value="S-ADENOSYL-L-METHIONINE-DEPENDENT METHYLTRANSFERASES SUPERFAMILY PROTEIN"/>
    <property type="match status" value="1"/>
</dbReference>
<dbReference type="Pfam" id="PF02527">
    <property type="entry name" value="GidB"/>
    <property type="match status" value="1"/>
</dbReference>
<dbReference type="GO" id="GO:0070043">
    <property type="term" value="F:rRNA (guanine-N7-)-methyltransferase activity"/>
    <property type="evidence" value="ECO:0007669"/>
    <property type="project" value="TreeGrafter"/>
</dbReference>
<dbReference type="Gene3D" id="3.40.50.150">
    <property type="entry name" value="Vaccinia Virus protein VP39"/>
    <property type="match status" value="1"/>
</dbReference>
<organism evidence="6 7">
    <name type="scientific">Candidatus Fonsibacter lacus</name>
    <dbReference type="NCBI Taxonomy" id="2576439"/>
    <lineage>
        <taxon>Bacteria</taxon>
        <taxon>Pseudomonadati</taxon>
        <taxon>Pseudomonadota</taxon>
        <taxon>Alphaproteobacteria</taxon>
        <taxon>Candidatus Pelagibacterales</taxon>
        <taxon>Candidatus Pelagibacterales incertae sedis</taxon>
        <taxon>Candidatus Fonsibacter</taxon>
    </lineage>
</organism>
<dbReference type="NCBIfam" id="TIGR00138">
    <property type="entry name" value="rsmG_gidB"/>
    <property type="match status" value="1"/>
</dbReference>
<dbReference type="PANTHER" id="PTHR31760:SF0">
    <property type="entry name" value="S-ADENOSYL-L-METHIONINE-DEPENDENT METHYLTRANSFERASES SUPERFAMILY PROTEIN"/>
    <property type="match status" value="1"/>
</dbReference>
<feature type="non-terminal residue" evidence="6">
    <location>
        <position position="147"/>
    </location>
</feature>
<dbReference type="SUPFAM" id="SSF53335">
    <property type="entry name" value="S-adenosyl-L-methionine-dependent methyltransferases"/>
    <property type="match status" value="1"/>
</dbReference>
<keyword evidence="5" id="KW-0949">S-adenosyl-L-methionine</keyword>
<dbReference type="EMBL" id="RGOB01000242">
    <property type="protein sequence ID" value="NCU53621.1"/>
    <property type="molecule type" value="Genomic_DNA"/>
</dbReference>
<dbReference type="EC" id="2.1.1.170" evidence="6"/>
<dbReference type="InterPro" id="IPR029063">
    <property type="entry name" value="SAM-dependent_MTases_sf"/>
</dbReference>
<keyword evidence="1" id="KW-0963">Cytoplasm</keyword>
<accession>A0A966HNZ5</accession>
<sequence>MNLDIEFFNKKFNVSRETIEKLNKYKDFLLTSNKSLNLIGKTTENQIFTRHFADSAQIYDLIEDKSEIIDLGSGAGFPGILLRILMDDKKITGNITLIDKSSKKCKFLQDLSDKLSLTLKIVNLKIENYKFDKISTVVSRAFKKTVD</sequence>
<evidence type="ECO:0000256" key="3">
    <source>
        <dbReference type="ARBA" id="ARBA00022603"/>
    </source>
</evidence>
<proteinExistence type="inferred from homology"/>
<keyword evidence="4 6" id="KW-0808">Transferase</keyword>
<dbReference type="InterPro" id="IPR003682">
    <property type="entry name" value="rRNA_ssu_MeTfrase_G"/>
</dbReference>